<evidence type="ECO:0000313" key="1">
    <source>
        <dbReference type="EMBL" id="KAA6390712.1"/>
    </source>
</evidence>
<protein>
    <submittedName>
        <fullName evidence="1">Uncharacterized protein</fullName>
    </submittedName>
</protein>
<name>A0A5J4W7V4_9EUKA</name>
<sequence length="86" mass="10120">MKRMDIIMVVINMNMFMKMIERVFKIVEEEVAGVFIFVYEDEEGKGYEKGCGVKLFEDADPEDAGVYDWLDDQQEDRVAFIFYELG</sequence>
<reference evidence="1 2" key="1">
    <citation type="submission" date="2019-03" db="EMBL/GenBank/DDBJ databases">
        <title>Single cell metagenomics reveals metabolic interactions within the superorganism composed of flagellate Streblomastix strix and complex community of Bacteroidetes bacteria on its surface.</title>
        <authorList>
            <person name="Treitli S.C."/>
            <person name="Kolisko M."/>
            <person name="Husnik F."/>
            <person name="Keeling P."/>
            <person name="Hampl V."/>
        </authorList>
    </citation>
    <scope>NUCLEOTIDE SEQUENCE [LARGE SCALE GENOMIC DNA]</scope>
    <source>
        <strain evidence="1">ST1C</strain>
    </source>
</reference>
<gene>
    <name evidence="1" type="ORF">EZS28_013762</name>
</gene>
<accession>A0A5J4W7V4</accession>
<comment type="caution">
    <text evidence="1">The sequence shown here is derived from an EMBL/GenBank/DDBJ whole genome shotgun (WGS) entry which is preliminary data.</text>
</comment>
<proteinExistence type="predicted"/>
<dbReference type="EMBL" id="SNRW01003133">
    <property type="protein sequence ID" value="KAA6390712.1"/>
    <property type="molecule type" value="Genomic_DNA"/>
</dbReference>
<organism evidence="1 2">
    <name type="scientific">Streblomastix strix</name>
    <dbReference type="NCBI Taxonomy" id="222440"/>
    <lineage>
        <taxon>Eukaryota</taxon>
        <taxon>Metamonada</taxon>
        <taxon>Preaxostyla</taxon>
        <taxon>Oxymonadida</taxon>
        <taxon>Streblomastigidae</taxon>
        <taxon>Streblomastix</taxon>
    </lineage>
</organism>
<dbReference type="AlphaFoldDB" id="A0A5J4W7V4"/>
<evidence type="ECO:0000313" key="2">
    <source>
        <dbReference type="Proteomes" id="UP000324800"/>
    </source>
</evidence>
<dbReference type="Proteomes" id="UP000324800">
    <property type="component" value="Unassembled WGS sequence"/>
</dbReference>